<dbReference type="EMBL" id="QGDL01000008">
    <property type="protein sequence ID" value="PWJ28588.1"/>
    <property type="molecule type" value="Genomic_DNA"/>
</dbReference>
<dbReference type="AlphaFoldDB" id="A0A2Y9BJ42"/>
<keyword evidence="2" id="KW-1185">Reference proteome</keyword>
<reference evidence="1 2" key="1">
    <citation type="submission" date="2018-05" db="EMBL/GenBank/DDBJ databases">
        <title>The Hungate 1000. A catalogue of reference genomes from the rumen microbiome.</title>
        <authorList>
            <person name="Kelly W."/>
        </authorList>
    </citation>
    <scope>NUCLEOTIDE SEQUENCE [LARGE SCALE GENOMIC DNA]</scope>
    <source>
        <strain evidence="1 2">NLAE-zl-C242</strain>
    </source>
</reference>
<proteinExistence type="predicted"/>
<sequence length="410" mass="47039">MNLELSKYARIGKAPLIKAIGVQENHKETYYTESQELDRTASGCFACPNYKNIDFYEYMPAEIQKEACNNCKNCPHAVYKTITHEHVKYINERNMYGNAPRLKAIALKLLVIYHFSCPDERGFVRSLSPKELASYLGCTVRSIKNANRKLENYGYIMYCNDGSKNRFHVILSEYTTYALSAKEGGRGYATFNRCFLDELVKLQDLNQLRVFLRAALDMDTNRNPERELIQENQYSFLRSFLPRYCKPNIIKKALSAASNLFQVAFGEDVIALKMNPECHGRRDFEKNNKENTDIIKKYIEKLDSVMKHANAAIMKKQPVTEDDLDALKQAGIQSRAGSLRKLYVPFNLTDDDLKDLGCLGSTYSVESVLECVGYVYEQYQSKFKMSSIGALIRTILKENNSQTELFYAFS</sequence>
<name>A0A2Y9BJ42_9FIRM</name>
<evidence type="ECO:0000313" key="1">
    <source>
        <dbReference type="EMBL" id="PWJ28588.1"/>
    </source>
</evidence>
<gene>
    <name evidence="1" type="ORF">A8806_108103</name>
</gene>
<dbReference type="Proteomes" id="UP000245845">
    <property type="component" value="Unassembled WGS sequence"/>
</dbReference>
<evidence type="ECO:0000313" key="2">
    <source>
        <dbReference type="Proteomes" id="UP000245845"/>
    </source>
</evidence>
<organism evidence="1 2">
    <name type="scientific">Faecalicatena orotica</name>
    <dbReference type="NCBI Taxonomy" id="1544"/>
    <lineage>
        <taxon>Bacteria</taxon>
        <taxon>Bacillati</taxon>
        <taxon>Bacillota</taxon>
        <taxon>Clostridia</taxon>
        <taxon>Lachnospirales</taxon>
        <taxon>Lachnospiraceae</taxon>
        <taxon>Faecalicatena</taxon>
    </lineage>
</organism>
<comment type="caution">
    <text evidence="1">The sequence shown here is derived from an EMBL/GenBank/DDBJ whole genome shotgun (WGS) entry which is preliminary data.</text>
</comment>
<accession>A0A2Y9BJ42</accession>
<protein>
    <submittedName>
        <fullName evidence="1">Uncharacterized protein</fullName>
    </submittedName>
</protein>